<dbReference type="AlphaFoldDB" id="A0A2T0UGX8"/>
<keyword evidence="2 5" id="KW-0812">Transmembrane</keyword>
<keyword evidence="7" id="KW-1185">Reference proteome</keyword>
<comment type="caution">
    <text evidence="6">The sequence shown here is derived from an EMBL/GenBank/DDBJ whole genome shotgun (WGS) entry which is preliminary data.</text>
</comment>
<dbReference type="OrthoDB" id="4303028at2"/>
<dbReference type="EMBL" id="PVTJ01000007">
    <property type="protein sequence ID" value="PRY57195.1"/>
    <property type="molecule type" value="Genomic_DNA"/>
</dbReference>
<proteinExistence type="predicted"/>
<dbReference type="RefSeq" id="WP_106365206.1">
    <property type="nucleotide sequence ID" value="NZ_PVTJ01000007.1"/>
</dbReference>
<evidence type="ECO:0000256" key="2">
    <source>
        <dbReference type="ARBA" id="ARBA00022692"/>
    </source>
</evidence>
<accession>A0A2T0UGX8</accession>
<evidence type="ECO:0000256" key="3">
    <source>
        <dbReference type="ARBA" id="ARBA00022989"/>
    </source>
</evidence>
<feature type="transmembrane region" description="Helical" evidence="5">
    <location>
        <begin position="89"/>
        <end position="109"/>
    </location>
</feature>
<protein>
    <submittedName>
        <fullName evidence="6">DoxX-like protein</fullName>
    </submittedName>
</protein>
<keyword evidence="3 5" id="KW-1133">Transmembrane helix</keyword>
<evidence type="ECO:0000256" key="4">
    <source>
        <dbReference type="ARBA" id="ARBA00023136"/>
    </source>
</evidence>
<evidence type="ECO:0000256" key="5">
    <source>
        <dbReference type="SAM" id="Phobius"/>
    </source>
</evidence>
<feature type="transmembrane region" description="Helical" evidence="5">
    <location>
        <begin position="47"/>
        <end position="77"/>
    </location>
</feature>
<sequence length="111" mass="11148">MTIVLAVVLIAVFGVLGTAKLLAVPAMRDAAAHLGFTAGQYRLLGALELAAVAGVALGLAVPWTGIAAAVGLVLLMLGATGAHAVHRDGLRRIAIPLIVAAVAAAYAWFLV</sequence>
<dbReference type="InterPro" id="IPR032808">
    <property type="entry name" value="DoxX"/>
</dbReference>
<dbReference type="Pfam" id="PF13564">
    <property type="entry name" value="DoxX_2"/>
    <property type="match status" value="1"/>
</dbReference>
<evidence type="ECO:0000313" key="6">
    <source>
        <dbReference type="EMBL" id="PRY57195.1"/>
    </source>
</evidence>
<name>A0A2T0UGX8_9ACTN</name>
<comment type="subcellular location">
    <subcellularLocation>
        <location evidence="1">Membrane</location>
        <topology evidence="1">Multi-pass membrane protein</topology>
    </subcellularLocation>
</comment>
<evidence type="ECO:0000256" key="1">
    <source>
        <dbReference type="ARBA" id="ARBA00004141"/>
    </source>
</evidence>
<keyword evidence="4 5" id="KW-0472">Membrane</keyword>
<dbReference type="GO" id="GO:0016020">
    <property type="term" value="C:membrane"/>
    <property type="evidence" value="ECO:0007669"/>
    <property type="project" value="UniProtKB-SubCell"/>
</dbReference>
<gene>
    <name evidence="6" type="ORF">B0I28_10741</name>
</gene>
<dbReference type="Proteomes" id="UP000238176">
    <property type="component" value="Unassembled WGS sequence"/>
</dbReference>
<reference evidence="6 7" key="1">
    <citation type="submission" date="2018-03" db="EMBL/GenBank/DDBJ databases">
        <title>Genomic Encyclopedia of Type Strains, Phase III (KMG-III): the genomes of soil and plant-associated and newly described type strains.</title>
        <authorList>
            <person name="Whitman W."/>
        </authorList>
    </citation>
    <scope>NUCLEOTIDE SEQUENCE [LARGE SCALE GENOMIC DNA]</scope>
    <source>
        <strain evidence="6 7">CGMCC 4.7067</strain>
    </source>
</reference>
<evidence type="ECO:0000313" key="7">
    <source>
        <dbReference type="Proteomes" id="UP000238176"/>
    </source>
</evidence>
<organism evidence="6 7">
    <name type="scientific">Glycomyces artemisiae</name>
    <dbReference type="NCBI Taxonomy" id="1076443"/>
    <lineage>
        <taxon>Bacteria</taxon>
        <taxon>Bacillati</taxon>
        <taxon>Actinomycetota</taxon>
        <taxon>Actinomycetes</taxon>
        <taxon>Glycomycetales</taxon>
        <taxon>Glycomycetaceae</taxon>
        <taxon>Glycomyces</taxon>
    </lineage>
</organism>